<dbReference type="AlphaFoldDB" id="A0A6J1CKS4"/>
<dbReference type="PANTHER" id="PTHR10015:SF322">
    <property type="entry name" value="HEAT STRESS TRANSCRIPTION FACTOR A-7A"/>
    <property type="match status" value="1"/>
</dbReference>
<dbReference type="SUPFAM" id="SSF46785">
    <property type="entry name" value="Winged helix' DNA-binding domain"/>
    <property type="match status" value="1"/>
</dbReference>
<dbReference type="GO" id="GO:0003700">
    <property type="term" value="F:DNA-binding transcription factor activity"/>
    <property type="evidence" value="ECO:0007669"/>
    <property type="project" value="InterPro"/>
</dbReference>
<feature type="compositionally biased region" description="Basic and acidic residues" evidence="10">
    <location>
        <begin position="362"/>
        <end position="375"/>
    </location>
</feature>
<keyword evidence="7" id="KW-0539">Nucleus</keyword>
<evidence type="ECO:0000256" key="2">
    <source>
        <dbReference type="ARBA" id="ARBA00022553"/>
    </source>
</evidence>
<dbReference type="GO" id="GO:0005634">
    <property type="term" value="C:nucleus"/>
    <property type="evidence" value="ECO:0007669"/>
    <property type="project" value="UniProtKB-SubCell"/>
</dbReference>
<keyword evidence="12" id="KW-1185">Reference proteome</keyword>
<dbReference type="SMART" id="SM00415">
    <property type="entry name" value="HSF"/>
    <property type="match status" value="1"/>
</dbReference>
<feature type="coiled-coil region" evidence="9">
    <location>
        <begin position="128"/>
        <end position="176"/>
    </location>
</feature>
<feature type="region of interest" description="Disordered" evidence="10">
    <location>
        <begin position="348"/>
        <end position="378"/>
    </location>
</feature>
<dbReference type="InterPro" id="IPR036388">
    <property type="entry name" value="WH-like_DNA-bd_sf"/>
</dbReference>
<dbReference type="PRINTS" id="PR00056">
    <property type="entry name" value="HSFDOMAIN"/>
</dbReference>
<protein>
    <submittedName>
        <fullName evidence="13">Heat stress transcription factor A-4c-like</fullName>
    </submittedName>
</protein>
<evidence type="ECO:0000256" key="5">
    <source>
        <dbReference type="ARBA" id="ARBA00023125"/>
    </source>
</evidence>
<evidence type="ECO:0000256" key="8">
    <source>
        <dbReference type="ARBA" id="ARBA00061350"/>
    </source>
</evidence>
<feature type="region of interest" description="Disordered" evidence="10">
    <location>
        <begin position="304"/>
        <end position="329"/>
    </location>
</feature>
<evidence type="ECO:0000256" key="4">
    <source>
        <dbReference type="ARBA" id="ARBA00023016"/>
    </source>
</evidence>
<dbReference type="OrthoDB" id="60033at2759"/>
<dbReference type="GO" id="GO:0006357">
    <property type="term" value="P:regulation of transcription by RNA polymerase II"/>
    <property type="evidence" value="ECO:0007669"/>
    <property type="project" value="TreeGrafter"/>
</dbReference>
<dbReference type="KEGG" id="mcha:111012512"/>
<evidence type="ECO:0000256" key="9">
    <source>
        <dbReference type="SAM" id="Coils"/>
    </source>
</evidence>
<dbReference type="GO" id="GO:0000978">
    <property type="term" value="F:RNA polymerase II cis-regulatory region sequence-specific DNA binding"/>
    <property type="evidence" value="ECO:0007669"/>
    <property type="project" value="TreeGrafter"/>
</dbReference>
<dbReference type="PANTHER" id="PTHR10015">
    <property type="entry name" value="HEAT SHOCK TRANSCRIPTION FACTOR"/>
    <property type="match status" value="1"/>
</dbReference>
<keyword evidence="2" id="KW-0597">Phosphoprotein</keyword>
<dbReference type="GeneID" id="111012512"/>
<evidence type="ECO:0000259" key="11">
    <source>
        <dbReference type="PROSITE" id="PS00434"/>
    </source>
</evidence>
<comment type="similarity">
    <text evidence="8">Belongs to the HSF family. Class A subfamily.</text>
</comment>
<gene>
    <name evidence="13" type="primary">LOC111012512</name>
</gene>
<comment type="subcellular location">
    <subcellularLocation>
        <location evidence="1">Nucleus</location>
    </subcellularLocation>
</comment>
<keyword evidence="5" id="KW-0238">DNA-binding</keyword>
<keyword evidence="9" id="KW-0175">Coiled coil</keyword>
<dbReference type="RefSeq" id="XP_022142375.1">
    <property type="nucleotide sequence ID" value="XM_022286683.1"/>
</dbReference>
<evidence type="ECO:0000313" key="12">
    <source>
        <dbReference type="Proteomes" id="UP000504603"/>
    </source>
</evidence>
<proteinExistence type="inferred from homology"/>
<keyword evidence="3" id="KW-0805">Transcription regulation</keyword>
<name>A0A6J1CKS4_MOMCH</name>
<dbReference type="GO" id="GO:0034605">
    <property type="term" value="P:cellular response to heat"/>
    <property type="evidence" value="ECO:0007669"/>
    <property type="project" value="TreeGrafter"/>
</dbReference>
<keyword evidence="6" id="KW-0804">Transcription</keyword>
<keyword evidence="4" id="KW-0346">Stress response</keyword>
<dbReference type="PROSITE" id="PS00434">
    <property type="entry name" value="HSF_DOMAIN"/>
    <property type="match status" value="1"/>
</dbReference>
<evidence type="ECO:0000256" key="7">
    <source>
        <dbReference type="ARBA" id="ARBA00023242"/>
    </source>
</evidence>
<organism evidence="12 13">
    <name type="scientific">Momordica charantia</name>
    <name type="common">Bitter gourd</name>
    <name type="synonym">Balsam pear</name>
    <dbReference type="NCBI Taxonomy" id="3673"/>
    <lineage>
        <taxon>Eukaryota</taxon>
        <taxon>Viridiplantae</taxon>
        <taxon>Streptophyta</taxon>
        <taxon>Embryophyta</taxon>
        <taxon>Tracheophyta</taxon>
        <taxon>Spermatophyta</taxon>
        <taxon>Magnoliopsida</taxon>
        <taxon>eudicotyledons</taxon>
        <taxon>Gunneridae</taxon>
        <taxon>Pentapetalae</taxon>
        <taxon>rosids</taxon>
        <taxon>fabids</taxon>
        <taxon>Cucurbitales</taxon>
        <taxon>Cucurbitaceae</taxon>
        <taxon>Momordiceae</taxon>
        <taxon>Momordica</taxon>
    </lineage>
</organism>
<dbReference type="Gene3D" id="1.10.10.10">
    <property type="entry name" value="Winged helix-like DNA-binding domain superfamily/Winged helix DNA-binding domain"/>
    <property type="match status" value="1"/>
</dbReference>
<dbReference type="Proteomes" id="UP000504603">
    <property type="component" value="Unplaced"/>
</dbReference>
<reference evidence="13" key="1">
    <citation type="submission" date="2025-08" db="UniProtKB">
        <authorList>
            <consortium name="RefSeq"/>
        </authorList>
    </citation>
    <scope>IDENTIFICATION</scope>
    <source>
        <strain evidence="13">OHB3-1</strain>
    </source>
</reference>
<feature type="domain" description="HSF-type DNA-binding" evidence="11">
    <location>
        <begin position="53"/>
        <end position="77"/>
    </location>
</feature>
<accession>A0A6J1CKS4</accession>
<dbReference type="FunFam" id="1.10.10.10:FF:000057">
    <property type="entry name" value="Heat shock transcription factor 1"/>
    <property type="match status" value="1"/>
</dbReference>
<evidence type="ECO:0000256" key="3">
    <source>
        <dbReference type="ARBA" id="ARBA00023015"/>
    </source>
</evidence>
<evidence type="ECO:0000313" key="13">
    <source>
        <dbReference type="RefSeq" id="XP_022142375.1"/>
    </source>
</evidence>
<evidence type="ECO:0000256" key="1">
    <source>
        <dbReference type="ARBA" id="ARBA00004123"/>
    </source>
</evidence>
<sequence>MDEAQGSANTLPPFLTKTYEMVNDPSTDPVVSWTSSNKSFIVWNPLEFSSDLLPRFFKHNNFSSFIRQLNTYGFRKVDPERWEFANEDFEKGRPDLLRNIHRRKPVHSHSLQNVQGQGLSSSLLDLERKRFKEEVERLKHTNEKLLLESEKHELEHRELQLQMQSMKERFQCVQQQQQTLLSNVAHVLKKPELTIYFVPESESHDRKRRLASVTYYYNESSAEDDQIEHSHSMSKQHTDYSSASDLNMEQIDQLESSLTFWERTIHDVDQSITRPTLKSNQIESGIKSPLIPSVQLDRNLQSKSHDIDMNSEPVGSNASDPFASRKEAGETTANMRNGANDMFWEQFLTENPGSSDPPRVAFEGKDSDNGRKNESKSIGFGKLWWTANKINNLTEQMEHLTPTEKT</sequence>
<dbReference type="InterPro" id="IPR000232">
    <property type="entry name" value="HSF_DNA-bd"/>
</dbReference>
<evidence type="ECO:0000256" key="10">
    <source>
        <dbReference type="SAM" id="MobiDB-lite"/>
    </source>
</evidence>
<evidence type="ECO:0000256" key="6">
    <source>
        <dbReference type="ARBA" id="ARBA00023163"/>
    </source>
</evidence>
<dbReference type="InterPro" id="IPR036390">
    <property type="entry name" value="WH_DNA-bd_sf"/>
</dbReference>
<dbReference type="Pfam" id="PF00447">
    <property type="entry name" value="HSF_DNA-bind"/>
    <property type="match status" value="1"/>
</dbReference>